<protein>
    <submittedName>
        <fullName evidence="2">Uncharacterized protein</fullName>
    </submittedName>
</protein>
<feature type="region of interest" description="Disordered" evidence="1">
    <location>
        <begin position="1428"/>
        <end position="1557"/>
    </location>
</feature>
<feature type="compositionally biased region" description="Basic residues" evidence="1">
    <location>
        <begin position="209"/>
        <end position="220"/>
    </location>
</feature>
<proteinExistence type="predicted"/>
<feature type="compositionally biased region" description="Polar residues" evidence="1">
    <location>
        <begin position="845"/>
        <end position="872"/>
    </location>
</feature>
<feature type="region of interest" description="Disordered" evidence="1">
    <location>
        <begin position="1"/>
        <end position="430"/>
    </location>
</feature>
<feature type="compositionally biased region" description="Polar residues" evidence="1">
    <location>
        <begin position="662"/>
        <end position="681"/>
    </location>
</feature>
<feature type="compositionally biased region" description="Basic and acidic residues" evidence="1">
    <location>
        <begin position="703"/>
        <end position="719"/>
    </location>
</feature>
<feature type="compositionally biased region" description="Polar residues" evidence="1">
    <location>
        <begin position="1025"/>
        <end position="1050"/>
    </location>
</feature>
<feature type="compositionally biased region" description="Pro residues" evidence="1">
    <location>
        <begin position="344"/>
        <end position="363"/>
    </location>
</feature>
<feature type="compositionally biased region" description="Low complexity" evidence="1">
    <location>
        <begin position="906"/>
        <end position="921"/>
    </location>
</feature>
<feature type="compositionally biased region" description="Polar residues" evidence="1">
    <location>
        <begin position="1517"/>
        <end position="1527"/>
    </location>
</feature>
<feature type="region of interest" description="Disordered" evidence="1">
    <location>
        <begin position="660"/>
        <end position="875"/>
    </location>
</feature>
<gene>
    <name evidence="2" type="ORF">K443DRAFT_89655</name>
</gene>
<name>A0A0C9XMJ6_9AGAR</name>
<dbReference type="HOGENOM" id="CLU_250031_0_0_1"/>
<feature type="compositionally biased region" description="Basic and acidic residues" evidence="1">
    <location>
        <begin position="24"/>
        <end position="42"/>
    </location>
</feature>
<feature type="compositionally biased region" description="Polar residues" evidence="1">
    <location>
        <begin position="1372"/>
        <end position="1393"/>
    </location>
</feature>
<feature type="compositionally biased region" description="Basic residues" evidence="1">
    <location>
        <begin position="513"/>
        <end position="522"/>
    </location>
</feature>
<feature type="compositionally biased region" description="Polar residues" evidence="1">
    <location>
        <begin position="50"/>
        <end position="64"/>
    </location>
</feature>
<evidence type="ECO:0000313" key="2">
    <source>
        <dbReference type="EMBL" id="KIK06326.1"/>
    </source>
</evidence>
<keyword evidence="3" id="KW-1185">Reference proteome</keyword>
<accession>A0A0C9XMJ6</accession>
<evidence type="ECO:0000313" key="3">
    <source>
        <dbReference type="Proteomes" id="UP000054477"/>
    </source>
</evidence>
<feature type="compositionally biased region" description="Pro residues" evidence="1">
    <location>
        <begin position="1275"/>
        <end position="1285"/>
    </location>
</feature>
<feature type="compositionally biased region" description="Polar residues" evidence="1">
    <location>
        <begin position="1445"/>
        <end position="1459"/>
    </location>
</feature>
<feature type="region of interest" description="Disordered" evidence="1">
    <location>
        <begin position="1013"/>
        <end position="1050"/>
    </location>
</feature>
<organism evidence="2 3">
    <name type="scientific">Laccaria amethystina LaAM-08-1</name>
    <dbReference type="NCBI Taxonomy" id="1095629"/>
    <lineage>
        <taxon>Eukaryota</taxon>
        <taxon>Fungi</taxon>
        <taxon>Dikarya</taxon>
        <taxon>Basidiomycota</taxon>
        <taxon>Agaricomycotina</taxon>
        <taxon>Agaricomycetes</taxon>
        <taxon>Agaricomycetidae</taxon>
        <taxon>Agaricales</taxon>
        <taxon>Agaricineae</taxon>
        <taxon>Hydnangiaceae</taxon>
        <taxon>Laccaria</taxon>
    </lineage>
</organism>
<feature type="compositionally biased region" description="Pro residues" evidence="1">
    <location>
        <begin position="822"/>
        <end position="840"/>
    </location>
</feature>
<feature type="compositionally biased region" description="Low complexity" evidence="1">
    <location>
        <begin position="171"/>
        <end position="182"/>
    </location>
</feature>
<feature type="region of interest" description="Disordered" evidence="1">
    <location>
        <begin position="513"/>
        <end position="614"/>
    </location>
</feature>
<feature type="region of interest" description="Disordered" evidence="1">
    <location>
        <begin position="1118"/>
        <end position="1158"/>
    </location>
</feature>
<reference evidence="2 3" key="1">
    <citation type="submission" date="2014-04" db="EMBL/GenBank/DDBJ databases">
        <authorList>
            <consortium name="DOE Joint Genome Institute"/>
            <person name="Kuo A."/>
            <person name="Kohler A."/>
            <person name="Nagy L.G."/>
            <person name="Floudas D."/>
            <person name="Copeland A."/>
            <person name="Barry K.W."/>
            <person name="Cichocki N."/>
            <person name="Veneault-Fourrey C."/>
            <person name="LaButti K."/>
            <person name="Lindquist E.A."/>
            <person name="Lipzen A."/>
            <person name="Lundell T."/>
            <person name="Morin E."/>
            <person name="Murat C."/>
            <person name="Sun H."/>
            <person name="Tunlid A."/>
            <person name="Henrissat B."/>
            <person name="Grigoriev I.V."/>
            <person name="Hibbett D.S."/>
            <person name="Martin F."/>
            <person name="Nordberg H.P."/>
            <person name="Cantor M.N."/>
            <person name="Hua S.X."/>
        </authorList>
    </citation>
    <scope>NUCLEOTIDE SEQUENCE [LARGE SCALE GENOMIC DNA]</scope>
    <source>
        <strain evidence="2 3">LaAM-08-1</strain>
    </source>
</reference>
<dbReference type="Proteomes" id="UP000054477">
    <property type="component" value="Unassembled WGS sequence"/>
</dbReference>
<feature type="compositionally biased region" description="Polar residues" evidence="1">
    <location>
        <begin position="372"/>
        <end position="392"/>
    </location>
</feature>
<feature type="region of interest" description="Disordered" evidence="1">
    <location>
        <begin position="893"/>
        <end position="951"/>
    </location>
</feature>
<feature type="compositionally biased region" description="Basic residues" evidence="1">
    <location>
        <begin position="413"/>
        <end position="424"/>
    </location>
</feature>
<dbReference type="OrthoDB" id="2554322at2759"/>
<feature type="compositionally biased region" description="Basic and acidic residues" evidence="1">
    <location>
        <begin position="1493"/>
        <end position="1503"/>
    </location>
</feature>
<feature type="region of interest" description="Disordered" evidence="1">
    <location>
        <begin position="1225"/>
        <end position="1254"/>
    </location>
</feature>
<feature type="region of interest" description="Disordered" evidence="1">
    <location>
        <begin position="1268"/>
        <end position="1399"/>
    </location>
</feature>
<feature type="region of interest" description="Disordered" evidence="1">
    <location>
        <begin position="460"/>
        <end position="494"/>
    </location>
</feature>
<feature type="compositionally biased region" description="Low complexity" evidence="1">
    <location>
        <begin position="1286"/>
        <end position="1296"/>
    </location>
</feature>
<dbReference type="EMBL" id="KN838553">
    <property type="protein sequence ID" value="KIK06326.1"/>
    <property type="molecule type" value="Genomic_DNA"/>
</dbReference>
<evidence type="ECO:0000256" key="1">
    <source>
        <dbReference type="SAM" id="MobiDB-lite"/>
    </source>
</evidence>
<feature type="compositionally biased region" description="Polar residues" evidence="1">
    <location>
        <begin position="121"/>
        <end position="136"/>
    </location>
</feature>
<feature type="compositionally biased region" description="Polar residues" evidence="1">
    <location>
        <begin position="72"/>
        <end position="92"/>
    </location>
</feature>
<feature type="compositionally biased region" description="Polar residues" evidence="1">
    <location>
        <begin position="533"/>
        <end position="562"/>
    </location>
</feature>
<reference evidence="3" key="2">
    <citation type="submission" date="2015-01" db="EMBL/GenBank/DDBJ databases">
        <title>Evolutionary Origins and Diversification of the Mycorrhizal Mutualists.</title>
        <authorList>
            <consortium name="DOE Joint Genome Institute"/>
            <consortium name="Mycorrhizal Genomics Consortium"/>
            <person name="Kohler A."/>
            <person name="Kuo A."/>
            <person name="Nagy L.G."/>
            <person name="Floudas D."/>
            <person name="Copeland A."/>
            <person name="Barry K.W."/>
            <person name="Cichocki N."/>
            <person name="Veneault-Fourrey C."/>
            <person name="LaButti K."/>
            <person name="Lindquist E.A."/>
            <person name="Lipzen A."/>
            <person name="Lundell T."/>
            <person name="Morin E."/>
            <person name="Murat C."/>
            <person name="Riley R."/>
            <person name="Ohm R."/>
            <person name="Sun H."/>
            <person name="Tunlid A."/>
            <person name="Henrissat B."/>
            <person name="Grigoriev I.V."/>
            <person name="Hibbett D.S."/>
            <person name="Martin F."/>
        </authorList>
    </citation>
    <scope>NUCLEOTIDE SEQUENCE [LARGE SCALE GENOMIC DNA]</scope>
    <source>
        <strain evidence="3">LaAM-08-1</strain>
    </source>
</reference>
<feature type="compositionally biased region" description="Low complexity" evidence="1">
    <location>
        <begin position="246"/>
        <end position="259"/>
    </location>
</feature>
<feature type="compositionally biased region" description="Basic and acidic residues" evidence="1">
    <location>
        <begin position="93"/>
        <end position="108"/>
    </location>
</feature>
<feature type="compositionally biased region" description="Low complexity" evidence="1">
    <location>
        <begin position="786"/>
        <end position="796"/>
    </location>
</feature>
<feature type="compositionally biased region" description="Polar residues" evidence="1">
    <location>
        <begin position="1480"/>
        <end position="1492"/>
    </location>
</feature>
<sequence>MAASLSATIHALVPSENWDDDFEFNPHDMNQHNDKQPNDHYPEFNPHTPPSTSRMSIVSSQYTQEDWDADSRQASPQQSTKVISSSKIPSESPTRRPHDTENWDDEFHTSPAAIRLAVGDRTSSTSITTSGKQRQYTPPPPTAVGVLTDKNNLKTPPPLEAWAEPGPSTPSSKRASINSNSSGCAAIRETENWDDDFDLDKPDSPARWSVKKGVKPRATKKAQLVESWDDEFSLTPLRGAPPKGPSARSRLSTSPSRSRINATGRAAHLEYSSSSESEDELPRPLYYPSPQHNLYSEQEQEEDDPGEFGHVPKHHDSDEEEDRTVTARTRHRLARQVTSLANSSPPPPMPSLPLFPRPFPRSPTPSVFSVPATAQTHSSYNSTTHLRPTISRSSSGAGGLAGLPPSPPIHKERERRRLRKKSRPHNVPNPQMYELTAVRTQPYAMPKSFSDGELVITEHEEDVHRPRTPSPPPPISIPSTPCGGGNGPTVGATPQSQIRAGALLSRIGSVKKKWSVGGRKRGGSVTPAEVAQDFSQTSQDSRGQGTHTPRPQSSLSSLQRHTPTPPTSKLWFFRGHGASGREEVADSLAVGGSRSGSMTDLSLRESEVPSGYKLSKERETAKLVKRKSLGFVHLRRGHVPPSSSPNEPAAIGRKELGKRPISMQTSSPSPASHPDQQSQRHVSYAHAKGVRDREAEAEEMERDAEKRKGEQEKEKEEGSRSFMGSVRRISLVGARRHQRTKSGVSLSGVVATIGAMSTTGPRRGSLDGNKVLDGQVAGEKDKKQANSSPSSNVNSNTKPPAHVSSDSNAIPAAIKNKSKAPSYPPIELLPPIELQPPSPPRVKLSRTTIPEQPSNSPTSAVTISPTIPNTKSLPIRSHVSELPTLKSPTILSSNVLKAPTTPGLRPSPSSPTNKSPSSPQSASLGRTAVLPSGAEPSSSGNGIGAGSAPRRNSLGDLKIPARISQAQVGLRRDLGMVREFAANIEQLKELQQTYHTLVLEVQSILDMHAQLHATSSTAPPPERATSPTLFSSKKTRPRSNTNPTATPRPSLSQLAYKELASAFYTINSKYRISWECAELLIELGSGSAGSTGPPSSVSVPVIESERNAVGKGRERAITLAGDESKPPTPIPGQLSSADLSNPGRGPPFASPPNLWRASTGRHDLSQRQLVLLREMLNNADASIIISEDSPHLSIPEEPPFAVSLNDTLQVNREWRWGGDAMSSTITLPSEESTQPHRIPAVDADKKRRSSRLRMSGIRDMLRALRRNNTDSVLPTVPPLPPPPMPASSTSLSTDSSVDGHSQHRYAHPRISQGSRRRPKGSTGPDSVRSTRDPRPIPPCNPSSLSAKPSPRRPSLASIFRLGTKNRLPTPPNATSTMDSGESNDIISSTTSVSAGEEDWDRMDSASDLDAAAKALGIPVDGAATLKGSRNKLKSKGRSPYLQHEPSVTGSFVSQLTPKRSASGSQSSIWGGGGGGDSPSNQGIAQSRSTRLSNVEEHGDDHRLARVPPVPPLPSLSQGRDSSPSGSRRMTRAGPPASGSVRSMPQQPVVPLPDPKLAMTPENIKPLLENAKEVHSRLNECITEIRGLVQGGAGQGLK</sequence>